<feature type="domain" description="CHRD" evidence="2">
    <location>
        <begin position="69"/>
        <end position="190"/>
    </location>
</feature>
<organism evidence="3 4">
    <name type="scientific">Sphaerisporangium melleum</name>
    <dbReference type="NCBI Taxonomy" id="321316"/>
    <lineage>
        <taxon>Bacteria</taxon>
        <taxon>Bacillati</taxon>
        <taxon>Actinomycetota</taxon>
        <taxon>Actinomycetes</taxon>
        <taxon>Streptosporangiales</taxon>
        <taxon>Streptosporangiaceae</taxon>
        <taxon>Sphaerisporangium</taxon>
    </lineage>
</organism>
<accession>A0A917VHE6</accession>
<dbReference type="AlphaFoldDB" id="A0A917VHE6"/>
<evidence type="ECO:0000259" key="2">
    <source>
        <dbReference type="SMART" id="SM00754"/>
    </source>
</evidence>
<evidence type="ECO:0000256" key="1">
    <source>
        <dbReference type="SAM" id="SignalP"/>
    </source>
</evidence>
<keyword evidence="1" id="KW-0732">Signal</keyword>
<sequence>MVNMDEKFGNRRVSWRRAVGAAAGAVAVLAAGAVTAAPAGAEPRASAHGHAVTAVTAGSFVTAGSSTNRYFEAVLLGRNEVPEPGKKVNDRDGKAVARFRISGNRLYYIVQWRKTGRPTAFHIHRGKAGVNGPVVINLLSRGDIRGDVARGSVQVGGSLLKDIKNHPTKWYANLHTAQFPDGAVRGQLHTGRRW</sequence>
<evidence type="ECO:0000313" key="3">
    <source>
        <dbReference type="EMBL" id="GGK82686.1"/>
    </source>
</evidence>
<dbReference type="InterPro" id="IPR006311">
    <property type="entry name" value="TAT_signal"/>
</dbReference>
<proteinExistence type="predicted"/>
<evidence type="ECO:0000313" key="4">
    <source>
        <dbReference type="Proteomes" id="UP000645217"/>
    </source>
</evidence>
<comment type="caution">
    <text evidence="3">The sequence shown here is derived from an EMBL/GenBank/DDBJ whole genome shotgun (WGS) entry which is preliminary data.</text>
</comment>
<protein>
    <recommendedName>
        <fullName evidence="2">CHRD domain-containing protein</fullName>
    </recommendedName>
</protein>
<gene>
    <name evidence="3" type="ORF">GCM10007964_26640</name>
</gene>
<dbReference type="InterPro" id="IPR010895">
    <property type="entry name" value="CHRD"/>
</dbReference>
<reference evidence="3" key="1">
    <citation type="journal article" date="2014" name="Int. J. Syst. Evol. Microbiol.">
        <title>Complete genome sequence of Corynebacterium casei LMG S-19264T (=DSM 44701T), isolated from a smear-ripened cheese.</title>
        <authorList>
            <consortium name="US DOE Joint Genome Institute (JGI-PGF)"/>
            <person name="Walter F."/>
            <person name="Albersmeier A."/>
            <person name="Kalinowski J."/>
            <person name="Ruckert C."/>
        </authorList>
    </citation>
    <scope>NUCLEOTIDE SEQUENCE</scope>
    <source>
        <strain evidence="3">JCM 13064</strain>
    </source>
</reference>
<reference evidence="3" key="2">
    <citation type="submission" date="2020-09" db="EMBL/GenBank/DDBJ databases">
        <authorList>
            <person name="Sun Q."/>
            <person name="Ohkuma M."/>
        </authorList>
    </citation>
    <scope>NUCLEOTIDE SEQUENCE</scope>
    <source>
        <strain evidence="3">JCM 13064</strain>
    </source>
</reference>
<feature type="signal peptide" evidence="1">
    <location>
        <begin position="1"/>
        <end position="36"/>
    </location>
</feature>
<dbReference type="SMART" id="SM00754">
    <property type="entry name" value="CHRD"/>
    <property type="match status" value="1"/>
</dbReference>
<dbReference type="EMBL" id="BMNT01000013">
    <property type="protein sequence ID" value="GGK82686.1"/>
    <property type="molecule type" value="Genomic_DNA"/>
</dbReference>
<dbReference type="Pfam" id="PF07452">
    <property type="entry name" value="CHRD"/>
    <property type="match status" value="1"/>
</dbReference>
<feature type="chain" id="PRO_5037632003" description="CHRD domain-containing protein" evidence="1">
    <location>
        <begin position="37"/>
        <end position="194"/>
    </location>
</feature>
<dbReference type="PROSITE" id="PS51318">
    <property type="entry name" value="TAT"/>
    <property type="match status" value="1"/>
</dbReference>
<keyword evidence="4" id="KW-1185">Reference proteome</keyword>
<dbReference type="Proteomes" id="UP000645217">
    <property type="component" value="Unassembled WGS sequence"/>
</dbReference>
<dbReference type="RefSeq" id="WP_189163300.1">
    <property type="nucleotide sequence ID" value="NZ_BMNT01000013.1"/>
</dbReference>
<name>A0A917VHE6_9ACTN</name>